<reference evidence="3 4" key="1">
    <citation type="submission" date="2017-08" db="EMBL/GenBank/DDBJ databases">
        <title>Infants hospitalized years apart are colonized by the same room-sourced microbial strains.</title>
        <authorList>
            <person name="Brooks B."/>
            <person name="Olm M.R."/>
            <person name="Firek B.A."/>
            <person name="Baker R."/>
            <person name="Thomas B.C."/>
            <person name="Morowitz M.J."/>
            <person name="Banfield J.F."/>
        </authorList>
    </citation>
    <scope>NUCLEOTIDE SEQUENCE [LARGE SCALE GENOMIC DNA]</scope>
    <source>
        <strain evidence="3">S2_006_000_R1_57</strain>
    </source>
</reference>
<dbReference type="InterPro" id="IPR048792">
    <property type="entry name" value="CarD_C"/>
</dbReference>
<dbReference type="Gene3D" id="1.20.58.1290">
    <property type="entry name" value="CarD-like, C-terminal domain"/>
    <property type="match status" value="1"/>
</dbReference>
<feature type="domain" description="CarD-like/TRCF RNAP-interacting" evidence="2">
    <location>
        <begin position="2"/>
        <end position="112"/>
    </location>
</feature>
<comment type="caution">
    <text evidence="3">The sequence shown here is derived from an EMBL/GenBank/DDBJ whole genome shotgun (WGS) entry which is preliminary data.</text>
</comment>
<name>A0A2W5KHG0_9ACTN</name>
<feature type="compositionally biased region" description="Basic and acidic residues" evidence="1">
    <location>
        <begin position="163"/>
        <end position="176"/>
    </location>
</feature>
<dbReference type="InterPro" id="IPR052531">
    <property type="entry name" value="CarD-like_regulator"/>
</dbReference>
<dbReference type="EMBL" id="QFOZ01000005">
    <property type="protein sequence ID" value="PZP88899.1"/>
    <property type="molecule type" value="Genomic_DNA"/>
</dbReference>
<proteinExistence type="predicted"/>
<dbReference type="InterPro" id="IPR042215">
    <property type="entry name" value="CarD-like_C"/>
</dbReference>
<feature type="compositionally biased region" description="Low complexity" evidence="1">
    <location>
        <begin position="177"/>
        <end position="186"/>
    </location>
</feature>
<dbReference type="SMART" id="SM01058">
    <property type="entry name" value="CarD_TRCF"/>
    <property type="match status" value="1"/>
</dbReference>
<dbReference type="AlphaFoldDB" id="A0A2W5KHG0"/>
<dbReference type="InterPro" id="IPR036101">
    <property type="entry name" value="CarD-like/TRCF_RID_sf"/>
</dbReference>
<dbReference type="PANTHER" id="PTHR38447:SF1">
    <property type="entry name" value="RNA POLYMERASE-BINDING TRANSCRIPTION FACTOR CARD"/>
    <property type="match status" value="1"/>
</dbReference>
<protein>
    <submittedName>
        <fullName evidence="3">CarD family transcriptional regulator</fullName>
    </submittedName>
</protein>
<evidence type="ECO:0000259" key="2">
    <source>
        <dbReference type="SMART" id="SM01058"/>
    </source>
</evidence>
<dbReference type="RefSeq" id="WP_290599174.1">
    <property type="nucleotide sequence ID" value="NZ_CALTYI010000009.1"/>
</dbReference>
<feature type="region of interest" description="Disordered" evidence="1">
    <location>
        <begin position="163"/>
        <end position="186"/>
    </location>
</feature>
<sequence>MEFNVGDVVVYPHHGAAQIVDIETRTLKGEPTEYLVLHIQQSDLVVRVPRKNVEEVGVRDVVDAEGLKRVFEVLCTPHVEEPTNWSRRYKANQEKLASGDVNKVAEVVRDLWRREQDRGLSAGEKRMLSKARQVLVGELALAEGSKDTDRDERIDALLEEAERERKAAAEAAREEANSNSKSKSKK</sequence>
<dbReference type="Proteomes" id="UP000248606">
    <property type="component" value="Unassembled WGS sequence"/>
</dbReference>
<evidence type="ECO:0000313" key="4">
    <source>
        <dbReference type="Proteomes" id="UP000248606"/>
    </source>
</evidence>
<dbReference type="Pfam" id="PF02559">
    <property type="entry name" value="CarD_TRCF_RID"/>
    <property type="match status" value="1"/>
</dbReference>
<dbReference type="SUPFAM" id="SSF141259">
    <property type="entry name" value="CarD-like"/>
    <property type="match status" value="1"/>
</dbReference>
<evidence type="ECO:0000313" key="3">
    <source>
        <dbReference type="EMBL" id="PZP88899.1"/>
    </source>
</evidence>
<organism evidence="3 4">
    <name type="scientific">Lawsonella clevelandensis</name>
    <dbReference type="NCBI Taxonomy" id="1528099"/>
    <lineage>
        <taxon>Bacteria</taxon>
        <taxon>Bacillati</taxon>
        <taxon>Actinomycetota</taxon>
        <taxon>Actinomycetes</taxon>
        <taxon>Mycobacteriales</taxon>
        <taxon>Lawsonellaceae</taxon>
        <taxon>Lawsonella</taxon>
    </lineage>
</organism>
<dbReference type="Pfam" id="PF21095">
    <property type="entry name" value="CarD_C"/>
    <property type="match status" value="1"/>
</dbReference>
<dbReference type="PANTHER" id="PTHR38447">
    <property type="entry name" value="TRANSCRIPTION FACTOR YDEB-RELATED"/>
    <property type="match status" value="1"/>
</dbReference>
<dbReference type="InterPro" id="IPR003711">
    <property type="entry name" value="CarD-like/TRCF_RID"/>
</dbReference>
<evidence type="ECO:0000256" key="1">
    <source>
        <dbReference type="SAM" id="MobiDB-lite"/>
    </source>
</evidence>
<gene>
    <name evidence="3" type="ORF">DI579_04715</name>
</gene>
<dbReference type="GO" id="GO:0009303">
    <property type="term" value="P:rRNA transcription"/>
    <property type="evidence" value="ECO:0007669"/>
    <property type="project" value="TreeGrafter"/>
</dbReference>
<accession>A0A2W5KHG0</accession>
<dbReference type="Gene3D" id="2.40.10.170">
    <property type="match status" value="1"/>
</dbReference>